<gene>
    <name evidence="3" type="ORF">HD556DRAFT_1311911</name>
</gene>
<dbReference type="EMBL" id="JABBWE010000066">
    <property type="protein sequence ID" value="KAG1788652.1"/>
    <property type="molecule type" value="Genomic_DNA"/>
</dbReference>
<feature type="signal peptide" evidence="2">
    <location>
        <begin position="1"/>
        <end position="24"/>
    </location>
</feature>
<dbReference type="OrthoDB" id="2689353at2759"/>
<dbReference type="Proteomes" id="UP000719766">
    <property type="component" value="Unassembled WGS sequence"/>
</dbReference>
<organism evidence="3 4">
    <name type="scientific">Suillus plorans</name>
    <dbReference type="NCBI Taxonomy" id="116603"/>
    <lineage>
        <taxon>Eukaryota</taxon>
        <taxon>Fungi</taxon>
        <taxon>Dikarya</taxon>
        <taxon>Basidiomycota</taxon>
        <taxon>Agaricomycotina</taxon>
        <taxon>Agaricomycetes</taxon>
        <taxon>Agaricomycetidae</taxon>
        <taxon>Boletales</taxon>
        <taxon>Suillineae</taxon>
        <taxon>Suillaceae</taxon>
        <taxon>Suillus</taxon>
    </lineage>
</organism>
<reference evidence="3" key="1">
    <citation type="journal article" date="2020" name="New Phytol.">
        <title>Comparative genomics reveals dynamic genome evolution in host specialist ectomycorrhizal fungi.</title>
        <authorList>
            <person name="Lofgren L.A."/>
            <person name="Nguyen N.H."/>
            <person name="Vilgalys R."/>
            <person name="Ruytinx J."/>
            <person name="Liao H.L."/>
            <person name="Branco S."/>
            <person name="Kuo A."/>
            <person name="LaButti K."/>
            <person name="Lipzen A."/>
            <person name="Andreopoulos W."/>
            <person name="Pangilinan J."/>
            <person name="Riley R."/>
            <person name="Hundley H."/>
            <person name="Na H."/>
            <person name="Barry K."/>
            <person name="Grigoriev I.V."/>
            <person name="Stajich J.E."/>
            <person name="Kennedy P.G."/>
        </authorList>
    </citation>
    <scope>NUCLEOTIDE SEQUENCE</scope>
    <source>
        <strain evidence="3">S12</strain>
    </source>
</reference>
<feature type="compositionally biased region" description="Basic residues" evidence="1">
    <location>
        <begin position="175"/>
        <end position="194"/>
    </location>
</feature>
<feature type="region of interest" description="Disordered" evidence="1">
    <location>
        <begin position="175"/>
        <end position="208"/>
    </location>
</feature>
<accession>A0A9P7AHL7</accession>
<comment type="caution">
    <text evidence="3">The sequence shown here is derived from an EMBL/GenBank/DDBJ whole genome shotgun (WGS) entry which is preliminary data.</text>
</comment>
<evidence type="ECO:0000313" key="4">
    <source>
        <dbReference type="Proteomes" id="UP000719766"/>
    </source>
</evidence>
<sequence>MVPMMRLASATSTGWLWLCSFATGRDYDASGDIPGTAIDDPPLPHPNDSGVLASLHVDERVLTEDFLMIVITPSPGLDDEHTGLSTEAVTPPRFPLQFTPSLQDIHIPRCRALPFTSSSRKGCAVRSPSFTAMCWHSTLRLTMLSTFFEMAGSKAYSHTSFKLLHDLNAISNTIKRRQGARYKPIRSRPKRHHSSQQGPAMGEESKEG</sequence>
<evidence type="ECO:0000256" key="2">
    <source>
        <dbReference type="SAM" id="SignalP"/>
    </source>
</evidence>
<dbReference type="AlphaFoldDB" id="A0A9P7AHL7"/>
<feature type="chain" id="PRO_5040183759" evidence="2">
    <location>
        <begin position="25"/>
        <end position="208"/>
    </location>
</feature>
<name>A0A9P7AHL7_9AGAM</name>
<evidence type="ECO:0000256" key="1">
    <source>
        <dbReference type="SAM" id="MobiDB-lite"/>
    </source>
</evidence>
<dbReference type="GeneID" id="64594354"/>
<evidence type="ECO:0000313" key="3">
    <source>
        <dbReference type="EMBL" id="KAG1788652.1"/>
    </source>
</evidence>
<proteinExistence type="predicted"/>
<protein>
    <submittedName>
        <fullName evidence="3">Uncharacterized protein</fullName>
    </submittedName>
</protein>
<keyword evidence="2" id="KW-0732">Signal</keyword>
<keyword evidence="4" id="KW-1185">Reference proteome</keyword>
<dbReference type="RefSeq" id="XP_041155843.1">
    <property type="nucleotide sequence ID" value="XM_041300590.1"/>
</dbReference>